<dbReference type="RefSeq" id="WP_035340638.1">
    <property type="nucleotide sequence ID" value="NZ_BAUU01000003.1"/>
</dbReference>
<gene>
    <name evidence="3" type="ORF">JCM9152_619</name>
</gene>
<evidence type="ECO:0000313" key="4">
    <source>
        <dbReference type="Proteomes" id="UP000018895"/>
    </source>
</evidence>
<dbReference type="OrthoDB" id="1708317at2"/>
<keyword evidence="2" id="KW-0472">Membrane</keyword>
<dbReference type="InterPro" id="IPR046118">
    <property type="entry name" value="DUF6115"/>
</dbReference>
<keyword evidence="2" id="KW-1133">Transmembrane helix</keyword>
<dbReference type="EMBL" id="BAUU01000003">
    <property type="protein sequence ID" value="GAE29272.1"/>
    <property type="molecule type" value="Genomic_DNA"/>
</dbReference>
<dbReference type="Proteomes" id="UP000018895">
    <property type="component" value="Unassembled WGS sequence"/>
</dbReference>
<dbReference type="STRING" id="1236971.JCM9152_619"/>
<evidence type="ECO:0000313" key="3">
    <source>
        <dbReference type="EMBL" id="GAE29272.1"/>
    </source>
</evidence>
<comment type="caution">
    <text evidence="3">The sequence shown here is derived from an EMBL/GenBank/DDBJ whole genome shotgun (WGS) entry which is preliminary data.</text>
</comment>
<accession>W4QBC6</accession>
<keyword evidence="4" id="KW-1185">Reference proteome</keyword>
<evidence type="ECO:0008006" key="5">
    <source>
        <dbReference type="Google" id="ProtNLM"/>
    </source>
</evidence>
<reference evidence="3" key="1">
    <citation type="journal article" date="2014" name="Genome Announc.">
        <title>Draft Genome Sequences of Three Alkaliphilic Bacillus Strains, Bacillus wakoensis JCM 9140T, Bacillus akibai JCM 9157T, and Bacillus hemicellulosilyticus JCM 9152T.</title>
        <authorList>
            <person name="Yuki M."/>
            <person name="Oshima K."/>
            <person name="Suda W."/>
            <person name="Oshida Y."/>
            <person name="Kitamura K."/>
            <person name="Iida T."/>
            <person name="Hattori M."/>
            <person name="Ohkuma M."/>
        </authorList>
    </citation>
    <scope>NUCLEOTIDE SEQUENCE [LARGE SCALE GENOMIC DNA]</scope>
    <source>
        <strain evidence="3">JCM 9152</strain>
    </source>
</reference>
<protein>
    <recommendedName>
        <fullName evidence="5">Swarming motility protein SwrB</fullName>
    </recommendedName>
</protein>
<proteinExistence type="predicted"/>
<evidence type="ECO:0000256" key="1">
    <source>
        <dbReference type="SAM" id="MobiDB-lite"/>
    </source>
</evidence>
<name>W4QBC6_9BACI</name>
<sequence length="155" mass="18085">MLELLVVISLLLHGFTFLWIMILLQRIRHVQSQPDRMNQLQSELEDILVAYTTEMKEENERLLEKIQRNNHQATMSLEEKQLTKASNDSIKLEEKEEEDSPYIPPINISEQETYEKSYTVKVLELAQSGLTSEQIAKKLKMGKGEVELILKFHQS</sequence>
<keyword evidence="2" id="KW-0812">Transmembrane</keyword>
<evidence type="ECO:0000256" key="2">
    <source>
        <dbReference type="SAM" id="Phobius"/>
    </source>
</evidence>
<feature type="transmembrane region" description="Helical" evidence="2">
    <location>
        <begin position="6"/>
        <end position="24"/>
    </location>
</feature>
<organism evidence="3 4">
    <name type="scientific">Halalkalibacter hemicellulosilyticusJCM 9152</name>
    <dbReference type="NCBI Taxonomy" id="1236971"/>
    <lineage>
        <taxon>Bacteria</taxon>
        <taxon>Bacillati</taxon>
        <taxon>Bacillota</taxon>
        <taxon>Bacilli</taxon>
        <taxon>Bacillales</taxon>
        <taxon>Bacillaceae</taxon>
        <taxon>Halalkalibacter</taxon>
    </lineage>
</organism>
<dbReference type="AlphaFoldDB" id="W4QBC6"/>
<dbReference type="Pfam" id="PF19610">
    <property type="entry name" value="DUF6115"/>
    <property type="match status" value="1"/>
</dbReference>
<feature type="region of interest" description="Disordered" evidence="1">
    <location>
        <begin position="82"/>
        <end position="108"/>
    </location>
</feature>